<reference evidence="1" key="2">
    <citation type="submission" date="2020-08" db="EMBL/GenBank/DDBJ databases">
        <title>Plant Genome Project.</title>
        <authorList>
            <person name="Zhang R.-G."/>
        </authorList>
    </citation>
    <scope>NUCLEOTIDE SEQUENCE</scope>
    <source>
        <strain evidence="1">Huo1</strain>
        <tissue evidence="1">Leaf</tissue>
    </source>
</reference>
<dbReference type="AlphaFoldDB" id="A0A8X8YJ01"/>
<protein>
    <submittedName>
        <fullName evidence="1">Uncharacterized protein</fullName>
    </submittedName>
</protein>
<dbReference type="Pfam" id="PF14223">
    <property type="entry name" value="Retrotran_gag_2"/>
    <property type="match status" value="1"/>
</dbReference>
<name>A0A8X8YJ01_SALSN</name>
<sequence>MSSDFVGGSPSSSAASGNLELATAAAPSMSMELWHGVRGRPLISLPKRGSPVIYFPQGHVEFLPEHPVVAYDLSALMMLNSMRSSTKFLVRFIQNFETPENSSSKTDSRLQWREFGVDYGKFENISVAISSWRKELEQQELNLHDKVEYVLDKPIGVIPDKESLEFATFDVEAHQKHVDNASDAQCVMLSSMSLELQRQHEHMLPYEMLKHLKSLYSSQAQTMEYEILRDLFNCKLHDGSKVSEHVLKMIGLIERLASIGTVLPANVSTNLILQSLPSSFENFIVNFNMNNTKVGLPELHNKLKTYESSTAKTWSY</sequence>
<evidence type="ECO:0000313" key="1">
    <source>
        <dbReference type="EMBL" id="KAG6432709.1"/>
    </source>
</evidence>
<evidence type="ECO:0000313" key="2">
    <source>
        <dbReference type="Proteomes" id="UP000298416"/>
    </source>
</evidence>
<accession>A0A8X8YJ01</accession>
<dbReference type="Proteomes" id="UP000298416">
    <property type="component" value="Unassembled WGS sequence"/>
</dbReference>
<proteinExistence type="predicted"/>
<gene>
    <name evidence="1" type="ORF">SASPL_104294</name>
</gene>
<dbReference type="EMBL" id="PNBA02000002">
    <property type="protein sequence ID" value="KAG6432709.1"/>
    <property type="molecule type" value="Genomic_DNA"/>
</dbReference>
<comment type="caution">
    <text evidence="1">The sequence shown here is derived from an EMBL/GenBank/DDBJ whole genome shotgun (WGS) entry which is preliminary data.</text>
</comment>
<reference evidence="1" key="1">
    <citation type="submission" date="2018-01" db="EMBL/GenBank/DDBJ databases">
        <authorList>
            <person name="Mao J.F."/>
        </authorList>
    </citation>
    <scope>NUCLEOTIDE SEQUENCE</scope>
    <source>
        <strain evidence="1">Huo1</strain>
        <tissue evidence="1">Leaf</tissue>
    </source>
</reference>
<keyword evidence="2" id="KW-1185">Reference proteome</keyword>
<organism evidence="1">
    <name type="scientific">Salvia splendens</name>
    <name type="common">Scarlet sage</name>
    <dbReference type="NCBI Taxonomy" id="180675"/>
    <lineage>
        <taxon>Eukaryota</taxon>
        <taxon>Viridiplantae</taxon>
        <taxon>Streptophyta</taxon>
        <taxon>Embryophyta</taxon>
        <taxon>Tracheophyta</taxon>
        <taxon>Spermatophyta</taxon>
        <taxon>Magnoliopsida</taxon>
        <taxon>eudicotyledons</taxon>
        <taxon>Gunneridae</taxon>
        <taxon>Pentapetalae</taxon>
        <taxon>asterids</taxon>
        <taxon>lamiids</taxon>
        <taxon>Lamiales</taxon>
        <taxon>Lamiaceae</taxon>
        <taxon>Nepetoideae</taxon>
        <taxon>Mentheae</taxon>
        <taxon>Salviinae</taxon>
        <taxon>Salvia</taxon>
        <taxon>Salvia subgen. Calosphace</taxon>
        <taxon>core Calosphace</taxon>
    </lineage>
</organism>